<feature type="compositionally biased region" description="Polar residues" evidence="1">
    <location>
        <begin position="70"/>
        <end position="80"/>
    </location>
</feature>
<organism evidence="2 3">
    <name type="scientific">Morchella conica CCBAS932</name>
    <dbReference type="NCBI Taxonomy" id="1392247"/>
    <lineage>
        <taxon>Eukaryota</taxon>
        <taxon>Fungi</taxon>
        <taxon>Dikarya</taxon>
        <taxon>Ascomycota</taxon>
        <taxon>Pezizomycotina</taxon>
        <taxon>Pezizomycetes</taxon>
        <taxon>Pezizales</taxon>
        <taxon>Morchellaceae</taxon>
        <taxon>Morchella</taxon>
    </lineage>
</organism>
<sequence length="292" mass="32058">MEYDSITVRPPACNWAQGACFCSSTDNNADNTGVPAPKSSPTRSRSREEEESKDATYHPPRKRVRGTYRDASSCTPPNETQECRPLWASARINRNTAIDDLRVGDQALENMRTNSTPRAATPILWLAERRKPMPSSTPTNLAATDENVEARAVKEERLSIERELSMETLQGMLPSPSTTPKNSVKVQEEPVRKKRENYAEMTESMPPAPPSTRGTPRGEPEVKKEDIGIKRAGGAHSPGARAAEAELLVDGRHTAEEISVAEAILMLAVALQACGGEQYRGEQISKTKSMKD</sequence>
<dbReference type="InParanoid" id="A0A3N4KMR2"/>
<dbReference type="Proteomes" id="UP000277580">
    <property type="component" value="Unassembled WGS sequence"/>
</dbReference>
<gene>
    <name evidence="2" type="ORF">P167DRAFT_546971</name>
</gene>
<protein>
    <submittedName>
        <fullName evidence="2">Uncharacterized protein</fullName>
    </submittedName>
</protein>
<keyword evidence="3" id="KW-1185">Reference proteome</keyword>
<dbReference type="OrthoDB" id="10480596at2759"/>
<feature type="region of interest" description="Disordered" evidence="1">
    <location>
        <begin position="171"/>
        <end position="222"/>
    </location>
</feature>
<accession>A0A3N4KMR2</accession>
<feature type="region of interest" description="Disordered" evidence="1">
    <location>
        <begin position="26"/>
        <end position="81"/>
    </location>
</feature>
<feature type="compositionally biased region" description="Basic and acidic residues" evidence="1">
    <location>
        <begin position="45"/>
        <end position="56"/>
    </location>
</feature>
<proteinExistence type="predicted"/>
<name>A0A3N4KMR2_9PEZI</name>
<reference evidence="2 3" key="1">
    <citation type="journal article" date="2018" name="Nat. Ecol. Evol.">
        <title>Pezizomycetes genomes reveal the molecular basis of ectomycorrhizal truffle lifestyle.</title>
        <authorList>
            <person name="Murat C."/>
            <person name="Payen T."/>
            <person name="Noel B."/>
            <person name="Kuo A."/>
            <person name="Morin E."/>
            <person name="Chen J."/>
            <person name="Kohler A."/>
            <person name="Krizsan K."/>
            <person name="Balestrini R."/>
            <person name="Da Silva C."/>
            <person name="Montanini B."/>
            <person name="Hainaut M."/>
            <person name="Levati E."/>
            <person name="Barry K.W."/>
            <person name="Belfiori B."/>
            <person name="Cichocki N."/>
            <person name="Clum A."/>
            <person name="Dockter R.B."/>
            <person name="Fauchery L."/>
            <person name="Guy J."/>
            <person name="Iotti M."/>
            <person name="Le Tacon F."/>
            <person name="Lindquist E.A."/>
            <person name="Lipzen A."/>
            <person name="Malagnac F."/>
            <person name="Mello A."/>
            <person name="Molinier V."/>
            <person name="Miyauchi S."/>
            <person name="Poulain J."/>
            <person name="Riccioni C."/>
            <person name="Rubini A."/>
            <person name="Sitrit Y."/>
            <person name="Splivallo R."/>
            <person name="Traeger S."/>
            <person name="Wang M."/>
            <person name="Zifcakova L."/>
            <person name="Wipf D."/>
            <person name="Zambonelli A."/>
            <person name="Paolocci F."/>
            <person name="Nowrousian M."/>
            <person name="Ottonello S."/>
            <person name="Baldrian P."/>
            <person name="Spatafora J.W."/>
            <person name="Henrissat B."/>
            <person name="Nagy L.G."/>
            <person name="Aury J.M."/>
            <person name="Wincker P."/>
            <person name="Grigoriev I.V."/>
            <person name="Bonfante P."/>
            <person name="Martin F.M."/>
        </authorList>
    </citation>
    <scope>NUCLEOTIDE SEQUENCE [LARGE SCALE GENOMIC DNA]</scope>
    <source>
        <strain evidence="2 3">CCBAS932</strain>
    </source>
</reference>
<evidence type="ECO:0000313" key="3">
    <source>
        <dbReference type="Proteomes" id="UP000277580"/>
    </source>
</evidence>
<evidence type="ECO:0000256" key="1">
    <source>
        <dbReference type="SAM" id="MobiDB-lite"/>
    </source>
</evidence>
<feature type="compositionally biased region" description="Polar residues" evidence="1">
    <location>
        <begin position="175"/>
        <end position="185"/>
    </location>
</feature>
<dbReference type="EMBL" id="ML119141">
    <property type="protein sequence ID" value="RPB10659.1"/>
    <property type="molecule type" value="Genomic_DNA"/>
</dbReference>
<evidence type="ECO:0000313" key="2">
    <source>
        <dbReference type="EMBL" id="RPB10659.1"/>
    </source>
</evidence>
<dbReference type="AlphaFoldDB" id="A0A3N4KMR2"/>